<sequence>MPCPTWFVCSPGQVIASPRGVETSLIEVTSSPHKPRCDAGERSLLFSQASLLSFWTFSFSVTKIFGPLWFFHSQVGIVSSPSFTTSGFSSHFSSLVPPPWAEEYRPSCSSGDQSEPPSLSSGVMTRADVKALQALEVMKSSHDFDSTVNILGKDVQRLKESGDLDMVATVKKQASEAQSLLDHLRTESEEVIRQHESLEKELSEIWESLSVSQGQLSEARGQLSDS</sequence>
<keyword evidence="1" id="KW-0175">Coiled coil</keyword>
<gene>
    <name evidence="2" type="ORF">B296_00050693</name>
</gene>
<reference evidence="2 3" key="1">
    <citation type="journal article" date="2014" name="Agronomy (Basel)">
        <title>A Draft Genome Sequence for Ensete ventricosum, the Drought-Tolerant Tree Against Hunger.</title>
        <authorList>
            <person name="Harrison J."/>
            <person name="Moore K.A."/>
            <person name="Paszkiewicz K."/>
            <person name="Jones T."/>
            <person name="Grant M."/>
            <person name="Ambacheew D."/>
            <person name="Muzemil S."/>
            <person name="Studholme D.J."/>
        </authorList>
    </citation>
    <scope>NUCLEOTIDE SEQUENCE [LARGE SCALE GENOMIC DNA]</scope>
</reference>
<feature type="coiled-coil region" evidence="1">
    <location>
        <begin position="167"/>
        <end position="201"/>
    </location>
</feature>
<comment type="caution">
    <text evidence="2">The sequence shown here is derived from an EMBL/GenBank/DDBJ whole genome shotgun (WGS) entry which is preliminary data.</text>
</comment>
<protein>
    <submittedName>
        <fullName evidence="2">Uncharacterized protein</fullName>
    </submittedName>
</protein>
<dbReference type="Proteomes" id="UP000287651">
    <property type="component" value="Unassembled WGS sequence"/>
</dbReference>
<evidence type="ECO:0000313" key="3">
    <source>
        <dbReference type="Proteomes" id="UP000287651"/>
    </source>
</evidence>
<dbReference type="EMBL" id="AMZH03022446">
    <property type="protein sequence ID" value="RRT37304.1"/>
    <property type="molecule type" value="Genomic_DNA"/>
</dbReference>
<evidence type="ECO:0000313" key="2">
    <source>
        <dbReference type="EMBL" id="RRT37304.1"/>
    </source>
</evidence>
<proteinExistence type="predicted"/>
<accession>A0A426XCW2</accession>
<name>A0A426XCW2_ENSVE</name>
<organism evidence="2 3">
    <name type="scientific">Ensete ventricosum</name>
    <name type="common">Abyssinian banana</name>
    <name type="synonym">Musa ensete</name>
    <dbReference type="NCBI Taxonomy" id="4639"/>
    <lineage>
        <taxon>Eukaryota</taxon>
        <taxon>Viridiplantae</taxon>
        <taxon>Streptophyta</taxon>
        <taxon>Embryophyta</taxon>
        <taxon>Tracheophyta</taxon>
        <taxon>Spermatophyta</taxon>
        <taxon>Magnoliopsida</taxon>
        <taxon>Liliopsida</taxon>
        <taxon>Zingiberales</taxon>
        <taxon>Musaceae</taxon>
        <taxon>Ensete</taxon>
    </lineage>
</organism>
<dbReference type="AlphaFoldDB" id="A0A426XCW2"/>
<evidence type="ECO:0000256" key="1">
    <source>
        <dbReference type="SAM" id="Coils"/>
    </source>
</evidence>